<dbReference type="PRINTS" id="PR01415">
    <property type="entry name" value="ANKYRIN"/>
</dbReference>
<dbReference type="Pfam" id="PF12796">
    <property type="entry name" value="Ank_2"/>
    <property type="match status" value="1"/>
</dbReference>
<dbReference type="Proteomes" id="UP000001235">
    <property type="component" value="Chromosome"/>
</dbReference>
<name>D9SDS2_GALCS</name>
<keyword evidence="2 3" id="KW-0040">ANK repeat</keyword>
<evidence type="ECO:0000313" key="4">
    <source>
        <dbReference type="EMBL" id="ADL54829.1"/>
    </source>
</evidence>
<dbReference type="Pfam" id="PF13637">
    <property type="entry name" value="Ank_4"/>
    <property type="match status" value="1"/>
</dbReference>
<gene>
    <name evidence="4" type="ordered locus">Galf_0793</name>
</gene>
<dbReference type="STRING" id="395494.Galf_0793"/>
<organism evidence="4 5">
    <name type="scientific">Gallionella capsiferriformans (strain ES-2)</name>
    <name type="common">Gallionella ferruginea capsiferriformans (strain ES-2)</name>
    <dbReference type="NCBI Taxonomy" id="395494"/>
    <lineage>
        <taxon>Bacteria</taxon>
        <taxon>Pseudomonadati</taxon>
        <taxon>Pseudomonadota</taxon>
        <taxon>Betaproteobacteria</taxon>
        <taxon>Nitrosomonadales</taxon>
        <taxon>Gallionellaceae</taxon>
        <taxon>Gallionella</taxon>
    </lineage>
</organism>
<reference evidence="4 5" key="1">
    <citation type="submission" date="2010-08" db="EMBL/GenBank/DDBJ databases">
        <title>Complete sequence of Gallionella capsiferriformans ES-2.</title>
        <authorList>
            <consortium name="US DOE Joint Genome Institute"/>
            <person name="Lucas S."/>
            <person name="Copeland A."/>
            <person name="Lapidus A."/>
            <person name="Cheng J.-F."/>
            <person name="Bruce D."/>
            <person name="Goodwin L."/>
            <person name="Pitluck S."/>
            <person name="Chertkov O."/>
            <person name="Davenport K.W."/>
            <person name="Detter J.C."/>
            <person name="Han C."/>
            <person name="Tapia R."/>
            <person name="Land M."/>
            <person name="Hauser L."/>
            <person name="Chang Y.-J."/>
            <person name="Jeffries C."/>
            <person name="Kyrpides N."/>
            <person name="Ivanova N."/>
            <person name="Mikhailova N."/>
            <person name="Shelobolina E.S."/>
            <person name="Picardal F."/>
            <person name="Roden E."/>
            <person name="Emerson D."/>
            <person name="Woyke T."/>
        </authorList>
    </citation>
    <scope>NUCLEOTIDE SEQUENCE [LARGE SCALE GENOMIC DNA]</scope>
    <source>
        <strain evidence="4 5">ES-2</strain>
    </source>
</reference>
<keyword evidence="1" id="KW-0677">Repeat</keyword>
<dbReference type="eggNOG" id="COG0666">
    <property type="taxonomic scope" value="Bacteria"/>
</dbReference>
<feature type="repeat" description="ANK" evidence="3">
    <location>
        <begin position="221"/>
        <end position="253"/>
    </location>
</feature>
<dbReference type="Gene3D" id="1.25.40.20">
    <property type="entry name" value="Ankyrin repeat-containing domain"/>
    <property type="match status" value="3"/>
</dbReference>
<dbReference type="AlphaFoldDB" id="D9SDS2"/>
<dbReference type="OrthoDB" id="8905216at2"/>
<feature type="repeat" description="ANK" evidence="3">
    <location>
        <begin position="188"/>
        <end position="220"/>
    </location>
</feature>
<evidence type="ECO:0000313" key="5">
    <source>
        <dbReference type="Proteomes" id="UP000001235"/>
    </source>
</evidence>
<accession>D9SDS2</accession>
<feature type="repeat" description="ANK" evidence="3">
    <location>
        <begin position="254"/>
        <end position="286"/>
    </location>
</feature>
<dbReference type="PANTHER" id="PTHR24171">
    <property type="entry name" value="ANKYRIN REPEAT DOMAIN-CONTAINING PROTEIN 39-RELATED"/>
    <property type="match status" value="1"/>
</dbReference>
<evidence type="ECO:0000256" key="3">
    <source>
        <dbReference type="PROSITE-ProRule" id="PRU00023"/>
    </source>
</evidence>
<sequence length="309" mass="33941">MNQRLLRILGGRTEHYPYALESKYPRILEAIMSLWDDEGIDGYFMELMVSDRGDRAGFPPEIAAEIMHLSLVHAAQEAPDKHRDIWAAASGSFVNFNANPSTDWTAPEQRIKAELSKLNVICTPEGFFSAAETGIRAAVALFIEANSNIEIRDNRGWTLLMTAAFNGHAEIVGLLTGHDADVNALDLGGNSALHWAAFGGHTACARLLLEHHAKINVQNNFGWTALMQAAARNHPEVVELLIECGANLDNPANDGYTALHKAAASGYFEIVRLLLNRGADRSLKTREGDTAEKLAIKNKQEEVLTLFRA</sequence>
<dbReference type="InterPro" id="IPR036770">
    <property type="entry name" value="Ankyrin_rpt-contain_sf"/>
</dbReference>
<protein>
    <submittedName>
        <fullName evidence="4">Ankyrin</fullName>
    </submittedName>
</protein>
<keyword evidence="5" id="KW-1185">Reference proteome</keyword>
<proteinExistence type="predicted"/>
<dbReference type="KEGG" id="gca:Galf_0793"/>
<evidence type="ECO:0000256" key="2">
    <source>
        <dbReference type="ARBA" id="ARBA00023043"/>
    </source>
</evidence>
<evidence type="ECO:0000256" key="1">
    <source>
        <dbReference type="ARBA" id="ARBA00022737"/>
    </source>
</evidence>
<dbReference type="HOGENOM" id="CLU_078191_0_0_4"/>
<dbReference type="EMBL" id="CP002159">
    <property type="protein sequence ID" value="ADL54829.1"/>
    <property type="molecule type" value="Genomic_DNA"/>
</dbReference>
<dbReference type="SMART" id="SM00248">
    <property type="entry name" value="ANK"/>
    <property type="match status" value="4"/>
</dbReference>
<feature type="repeat" description="ANK" evidence="3">
    <location>
        <begin position="155"/>
        <end position="187"/>
    </location>
</feature>
<dbReference type="RefSeq" id="WP_013292770.1">
    <property type="nucleotide sequence ID" value="NC_014394.1"/>
</dbReference>
<dbReference type="InterPro" id="IPR002110">
    <property type="entry name" value="Ankyrin_rpt"/>
</dbReference>
<dbReference type="PROSITE" id="PS50088">
    <property type="entry name" value="ANK_REPEAT"/>
    <property type="match status" value="4"/>
</dbReference>
<dbReference type="PROSITE" id="PS50297">
    <property type="entry name" value="ANK_REP_REGION"/>
    <property type="match status" value="4"/>
</dbReference>
<dbReference type="SUPFAM" id="SSF48403">
    <property type="entry name" value="Ankyrin repeat"/>
    <property type="match status" value="1"/>
</dbReference>